<evidence type="ECO:0000313" key="5">
    <source>
        <dbReference type="EMBL" id="QJA80381.1"/>
    </source>
</evidence>
<gene>
    <name evidence="5" type="ORF">MM415A00737_0019</name>
    <name evidence="6" type="ORF">MM415B04050_0004</name>
    <name evidence="4" type="ORF">TM448A02450_0010</name>
</gene>
<dbReference type="AlphaFoldDB" id="A0A6H1ZXB1"/>
<dbReference type="PANTHER" id="PTHR33375:SF1">
    <property type="entry name" value="CHROMOSOME-PARTITIONING PROTEIN PARB-RELATED"/>
    <property type="match status" value="1"/>
</dbReference>
<dbReference type="Pfam" id="PF02195">
    <property type="entry name" value="ParB_N"/>
    <property type="match status" value="1"/>
</dbReference>
<evidence type="ECO:0000256" key="2">
    <source>
        <dbReference type="SAM" id="MobiDB-lite"/>
    </source>
</evidence>
<evidence type="ECO:0000259" key="3">
    <source>
        <dbReference type="SMART" id="SM00470"/>
    </source>
</evidence>
<evidence type="ECO:0000313" key="6">
    <source>
        <dbReference type="EMBL" id="QJA93969.1"/>
    </source>
</evidence>
<dbReference type="PANTHER" id="PTHR33375">
    <property type="entry name" value="CHROMOSOME-PARTITIONING PROTEIN PARB-RELATED"/>
    <property type="match status" value="1"/>
</dbReference>
<feature type="region of interest" description="Disordered" evidence="2">
    <location>
        <begin position="186"/>
        <end position="205"/>
    </location>
</feature>
<sequence length="246" mass="27840">MAVKHDAIVSRSNLYMVDPRQIKIQAGWNPREGKLFDSDEERESLKSSIRENGVLVPLHVKKIGEEIILLNGQRRLTCAIELIDEGCEIASVPCLFSRHTISDTEAMFLSVIANDGKRLTSLQEADAFNRLRNWGISVADIAKRIGKSEVLVYRRLLLVDACEALKKEIEAKNINLTEAEEIIKQASGSTPRQKAATETSTKSSRNTFMKPKEIMALYTRTKDTKKDDPDRWYKGYLQALEDVMNI</sequence>
<dbReference type="EMBL" id="MT142419">
    <property type="protein sequence ID" value="QJA80381.1"/>
    <property type="molecule type" value="Genomic_DNA"/>
</dbReference>
<dbReference type="InterPro" id="IPR041468">
    <property type="entry name" value="HTH_ParB/Spo0J"/>
</dbReference>
<dbReference type="Gene3D" id="3.90.1530.30">
    <property type="match status" value="1"/>
</dbReference>
<evidence type="ECO:0000313" key="4">
    <source>
        <dbReference type="EMBL" id="QJA52061.1"/>
    </source>
</evidence>
<dbReference type="InterPro" id="IPR036086">
    <property type="entry name" value="ParB/Sulfiredoxin_sf"/>
</dbReference>
<feature type="domain" description="ParB-like N-terminal" evidence="3">
    <location>
        <begin position="15"/>
        <end position="115"/>
    </location>
</feature>
<name>A0A6H1ZXB1_9ZZZZ</name>
<dbReference type="EMBL" id="MT143192">
    <property type="protein sequence ID" value="QJA93969.1"/>
    <property type="molecule type" value="Genomic_DNA"/>
</dbReference>
<dbReference type="GO" id="GO:0007059">
    <property type="term" value="P:chromosome segregation"/>
    <property type="evidence" value="ECO:0007669"/>
    <property type="project" value="UniProtKB-KW"/>
</dbReference>
<dbReference type="Pfam" id="PF17762">
    <property type="entry name" value="HTH_ParB"/>
    <property type="match status" value="1"/>
</dbReference>
<dbReference type="GO" id="GO:0005694">
    <property type="term" value="C:chromosome"/>
    <property type="evidence" value="ECO:0007669"/>
    <property type="project" value="TreeGrafter"/>
</dbReference>
<proteinExistence type="predicted"/>
<dbReference type="EMBL" id="MT144309">
    <property type="protein sequence ID" value="QJA52061.1"/>
    <property type="molecule type" value="Genomic_DNA"/>
</dbReference>
<accession>A0A6H1ZXB1</accession>
<dbReference type="SUPFAM" id="SSF109709">
    <property type="entry name" value="KorB DNA-binding domain-like"/>
    <property type="match status" value="1"/>
</dbReference>
<organism evidence="4">
    <name type="scientific">viral metagenome</name>
    <dbReference type="NCBI Taxonomy" id="1070528"/>
    <lineage>
        <taxon>unclassified sequences</taxon>
        <taxon>metagenomes</taxon>
        <taxon>organismal metagenomes</taxon>
    </lineage>
</organism>
<protein>
    <recommendedName>
        <fullName evidence="3">ParB-like N-terminal domain-containing protein</fullName>
    </recommendedName>
</protein>
<reference evidence="4" key="1">
    <citation type="submission" date="2020-03" db="EMBL/GenBank/DDBJ databases">
        <title>The deep terrestrial virosphere.</title>
        <authorList>
            <person name="Holmfeldt K."/>
            <person name="Nilsson E."/>
            <person name="Simone D."/>
            <person name="Lopez-Fernandez M."/>
            <person name="Wu X."/>
            <person name="de Brujin I."/>
            <person name="Lundin D."/>
            <person name="Andersson A."/>
            <person name="Bertilsson S."/>
            <person name="Dopson M."/>
        </authorList>
    </citation>
    <scope>NUCLEOTIDE SEQUENCE</scope>
    <source>
        <strain evidence="5">MM415A00737</strain>
        <strain evidence="6">MM415B04050</strain>
        <strain evidence="4">TM448A02450</strain>
    </source>
</reference>
<dbReference type="SUPFAM" id="SSF110849">
    <property type="entry name" value="ParB/Sulfiredoxin"/>
    <property type="match status" value="1"/>
</dbReference>
<evidence type="ECO:0000256" key="1">
    <source>
        <dbReference type="ARBA" id="ARBA00022829"/>
    </source>
</evidence>
<dbReference type="InterPro" id="IPR003115">
    <property type="entry name" value="ParB_N"/>
</dbReference>
<dbReference type="InterPro" id="IPR050336">
    <property type="entry name" value="Chromosome_partition/occlusion"/>
</dbReference>
<dbReference type="Gene3D" id="1.10.10.2830">
    <property type="match status" value="1"/>
</dbReference>
<dbReference type="SMART" id="SM00470">
    <property type="entry name" value="ParB"/>
    <property type="match status" value="1"/>
</dbReference>
<keyword evidence="1" id="KW-0159">Chromosome partition</keyword>